<evidence type="ECO:0000313" key="2">
    <source>
        <dbReference type="Proteomes" id="UP000567179"/>
    </source>
</evidence>
<comment type="caution">
    <text evidence="1">The sequence shown here is derived from an EMBL/GenBank/DDBJ whole genome shotgun (WGS) entry which is preliminary data.</text>
</comment>
<proteinExistence type="predicted"/>
<gene>
    <name evidence="1" type="ORF">D9619_012655</name>
</gene>
<accession>A0A8H5EZA0</accession>
<evidence type="ECO:0000313" key="1">
    <source>
        <dbReference type="EMBL" id="KAF5317787.1"/>
    </source>
</evidence>
<reference evidence="1 2" key="1">
    <citation type="journal article" date="2020" name="ISME J.">
        <title>Uncovering the hidden diversity of litter-decomposition mechanisms in mushroom-forming fungi.</title>
        <authorList>
            <person name="Floudas D."/>
            <person name="Bentzer J."/>
            <person name="Ahren D."/>
            <person name="Johansson T."/>
            <person name="Persson P."/>
            <person name="Tunlid A."/>
        </authorList>
    </citation>
    <scope>NUCLEOTIDE SEQUENCE [LARGE SCALE GENOMIC DNA]</scope>
    <source>
        <strain evidence="1 2">CBS 101986</strain>
    </source>
</reference>
<dbReference type="Proteomes" id="UP000567179">
    <property type="component" value="Unassembled WGS sequence"/>
</dbReference>
<organism evidence="1 2">
    <name type="scientific">Psilocybe cf. subviscida</name>
    <dbReference type="NCBI Taxonomy" id="2480587"/>
    <lineage>
        <taxon>Eukaryota</taxon>
        <taxon>Fungi</taxon>
        <taxon>Dikarya</taxon>
        <taxon>Basidiomycota</taxon>
        <taxon>Agaricomycotina</taxon>
        <taxon>Agaricomycetes</taxon>
        <taxon>Agaricomycetidae</taxon>
        <taxon>Agaricales</taxon>
        <taxon>Agaricineae</taxon>
        <taxon>Strophariaceae</taxon>
        <taxon>Psilocybe</taxon>
    </lineage>
</organism>
<dbReference type="AlphaFoldDB" id="A0A8H5EZA0"/>
<name>A0A8H5EZA0_9AGAR</name>
<dbReference type="EMBL" id="JAACJJ010000032">
    <property type="protein sequence ID" value="KAF5317787.1"/>
    <property type="molecule type" value="Genomic_DNA"/>
</dbReference>
<protein>
    <submittedName>
        <fullName evidence="1">Uncharacterized protein</fullName>
    </submittedName>
</protein>
<keyword evidence="2" id="KW-1185">Reference proteome</keyword>
<sequence>MHVLECQISGIYSSRIKTPYCASLSIKARFRTGKIGPVSNFLLAVAAVDELPFLHDLLNVLNDRYRQSFDPTLAIDLCTTRPQGSTT</sequence>